<gene>
    <name evidence="3" type="ORF">D7024_01520</name>
</gene>
<protein>
    <recommendedName>
        <fullName evidence="5">DUF2680 domain-containing protein</fullName>
    </recommendedName>
</protein>
<feature type="region of interest" description="Disordered" evidence="1">
    <location>
        <begin position="178"/>
        <end position="197"/>
    </location>
</feature>
<dbReference type="AlphaFoldDB" id="A0A494WZ05"/>
<comment type="caution">
    <text evidence="3">The sequence shown here is derived from an EMBL/GenBank/DDBJ whole genome shotgun (WGS) entry which is preliminary data.</text>
</comment>
<proteinExistence type="predicted"/>
<feature type="signal peptide" evidence="2">
    <location>
        <begin position="1"/>
        <end position="25"/>
    </location>
</feature>
<organism evidence="3 4">
    <name type="scientific">Desulfofundulus salinus</name>
    <dbReference type="NCBI Taxonomy" id="2419843"/>
    <lineage>
        <taxon>Bacteria</taxon>
        <taxon>Bacillati</taxon>
        <taxon>Bacillota</taxon>
        <taxon>Clostridia</taxon>
        <taxon>Eubacteriales</taxon>
        <taxon>Peptococcaceae</taxon>
        <taxon>Desulfofundulus</taxon>
    </lineage>
</organism>
<feature type="chain" id="PRO_5019719390" description="DUF2680 domain-containing protein" evidence="2">
    <location>
        <begin position="26"/>
        <end position="241"/>
    </location>
</feature>
<dbReference type="RefSeq" id="WP_121450243.1">
    <property type="nucleotide sequence ID" value="NZ_RBWE01000001.1"/>
</dbReference>
<keyword evidence="4" id="KW-1185">Reference proteome</keyword>
<evidence type="ECO:0000313" key="4">
    <source>
        <dbReference type="Proteomes" id="UP000271256"/>
    </source>
</evidence>
<evidence type="ECO:0000256" key="1">
    <source>
        <dbReference type="SAM" id="MobiDB-lite"/>
    </source>
</evidence>
<evidence type="ECO:0008006" key="5">
    <source>
        <dbReference type="Google" id="ProtNLM"/>
    </source>
</evidence>
<reference evidence="3 4" key="1">
    <citation type="submission" date="2018-10" db="EMBL/GenBank/DDBJ databases">
        <authorList>
            <person name="Grouzdev D.S."/>
            <person name="Krutkina M.S."/>
            <person name="Tourova T.P."/>
            <person name="Nazina T.N."/>
        </authorList>
    </citation>
    <scope>NUCLEOTIDE SEQUENCE [LARGE SCALE GENOMIC DNA]</scope>
    <source>
        <strain evidence="3 4">435</strain>
    </source>
</reference>
<dbReference type="Proteomes" id="UP000271256">
    <property type="component" value="Unassembled WGS sequence"/>
</dbReference>
<dbReference type="EMBL" id="RBWE01000001">
    <property type="protein sequence ID" value="RKO65774.1"/>
    <property type="molecule type" value="Genomic_DNA"/>
</dbReference>
<accession>A0A494WZ05</accession>
<dbReference type="OrthoDB" id="2941987at2"/>
<name>A0A494WZ05_9FIRM</name>
<evidence type="ECO:0000313" key="3">
    <source>
        <dbReference type="EMBL" id="RKO65774.1"/>
    </source>
</evidence>
<sequence>MNKWKTRIISTALALSLLVPAAAFAGNAVTARKDMPVKKGFAYHQRFNSEQRQQNEQKLMEMVGKYTPEILEEWKNALAEREQLMGELKEKAPVQRQRPQISGEVKEKVEAIRKDVENGKLTPEQAREEFRKLGLGRGEPPQLPAEVKEKVEAIRKDVENGRLTPEQAREELLKLGLGKEGPRVPGPGSSQADEEKQLMNEFRKAVEAGDEARIKELLPQLLKQLQERNKGLSEMLSKTNQ</sequence>
<evidence type="ECO:0000256" key="2">
    <source>
        <dbReference type="SAM" id="SignalP"/>
    </source>
</evidence>
<keyword evidence="2" id="KW-0732">Signal</keyword>